<organism evidence="1">
    <name type="scientific">uncultured Caudovirales phage</name>
    <dbReference type="NCBI Taxonomy" id="2100421"/>
    <lineage>
        <taxon>Viruses</taxon>
        <taxon>Duplodnaviria</taxon>
        <taxon>Heunggongvirae</taxon>
        <taxon>Uroviricota</taxon>
        <taxon>Caudoviricetes</taxon>
        <taxon>Peduoviridae</taxon>
        <taxon>Maltschvirus</taxon>
        <taxon>Maltschvirus maltsch</taxon>
    </lineage>
</organism>
<proteinExistence type="predicted"/>
<name>A0A6J5NJP2_9CAUD</name>
<accession>A0A6J5NJP2</accession>
<dbReference type="EMBL" id="LR796677">
    <property type="protein sequence ID" value="CAB4159073.1"/>
    <property type="molecule type" value="Genomic_DNA"/>
</dbReference>
<reference evidence="1" key="1">
    <citation type="submission" date="2020-04" db="EMBL/GenBank/DDBJ databases">
        <authorList>
            <person name="Chiriac C."/>
            <person name="Salcher M."/>
            <person name="Ghai R."/>
            <person name="Kavagutti S V."/>
        </authorList>
    </citation>
    <scope>NUCLEOTIDE SEQUENCE</scope>
</reference>
<gene>
    <name evidence="1" type="ORF">UFOVP711_51</name>
</gene>
<evidence type="ECO:0000313" key="1">
    <source>
        <dbReference type="EMBL" id="CAB4159073.1"/>
    </source>
</evidence>
<protein>
    <submittedName>
        <fullName evidence="1">Uncharacterized protein</fullName>
    </submittedName>
</protein>
<sequence length="62" mass="6901">MIDIQLGRFYIADVLHNGKVIHVEGVAEEMDEQTVTLAPTPTFPCPEPAKARVYLQQIVHIG</sequence>